<dbReference type="PANTHER" id="PTHR46394">
    <property type="entry name" value="ANNEXIN"/>
    <property type="match status" value="1"/>
</dbReference>
<evidence type="ECO:0000313" key="1">
    <source>
        <dbReference type="EMBL" id="SER45884.1"/>
    </source>
</evidence>
<organism evidence="1 2">
    <name type="scientific">Azotobacter beijerinckii</name>
    <dbReference type="NCBI Taxonomy" id="170623"/>
    <lineage>
        <taxon>Bacteria</taxon>
        <taxon>Pseudomonadati</taxon>
        <taxon>Pseudomonadota</taxon>
        <taxon>Gammaproteobacteria</taxon>
        <taxon>Pseudomonadales</taxon>
        <taxon>Pseudomonadaceae</taxon>
        <taxon>Azotobacter</taxon>
    </lineage>
</organism>
<accession>A0A1H9PC93</accession>
<protein>
    <submittedName>
        <fullName evidence="1">NTE family protein</fullName>
    </submittedName>
</protein>
<dbReference type="PANTHER" id="PTHR46394:SF1">
    <property type="entry name" value="PNPLA DOMAIN-CONTAINING PROTEIN"/>
    <property type="match status" value="1"/>
</dbReference>
<evidence type="ECO:0000313" key="2">
    <source>
        <dbReference type="Proteomes" id="UP000199267"/>
    </source>
</evidence>
<sequence>MENEISVFRDHAEHRRNSIESLFDFTRALINTLLEAQQSHHLHSDDWARTIYIDTLGVQTTDFNLSDETKKKLIKSGKEGALNYFSWFDNEVKKRAS</sequence>
<dbReference type="AlphaFoldDB" id="A0A1H9PC93"/>
<gene>
    <name evidence="1" type="ORF">SAMN04244573_03664</name>
</gene>
<reference evidence="1 2" key="1">
    <citation type="submission" date="2016-10" db="EMBL/GenBank/DDBJ databases">
        <authorList>
            <person name="de Groot N.N."/>
        </authorList>
    </citation>
    <scope>NUCLEOTIDE SEQUENCE [LARGE SCALE GENOMIC DNA]</scope>
    <source>
        <strain evidence="1 2">DSM 378</strain>
    </source>
</reference>
<dbReference type="InterPro" id="IPR052580">
    <property type="entry name" value="Lipid_Hydrolase"/>
</dbReference>
<dbReference type="Proteomes" id="UP000199267">
    <property type="component" value="Unassembled WGS sequence"/>
</dbReference>
<name>A0A1H9PC93_9GAMM</name>
<dbReference type="EMBL" id="FOFJ01000052">
    <property type="protein sequence ID" value="SER45884.1"/>
    <property type="molecule type" value="Genomic_DNA"/>
</dbReference>
<proteinExistence type="predicted"/>